<evidence type="ECO:0000256" key="1">
    <source>
        <dbReference type="SAM" id="MobiDB-lite"/>
    </source>
</evidence>
<dbReference type="GO" id="GO:0051260">
    <property type="term" value="P:protein homooligomerization"/>
    <property type="evidence" value="ECO:0007669"/>
    <property type="project" value="InterPro"/>
</dbReference>
<feature type="domain" description="BTB" evidence="2">
    <location>
        <begin position="14"/>
        <end position="85"/>
    </location>
</feature>
<proteinExistence type="predicted"/>
<protein>
    <submittedName>
        <fullName evidence="3">1720_t:CDS:1</fullName>
    </submittedName>
</protein>
<dbReference type="Gene3D" id="3.30.710.10">
    <property type="entry name" value="Potassium Channel Kv1.1, Chain A"/>
    <property type="match status" value="1"/>
</dbReference>
<dbReference type="Proteomes" id="UP000789342">
    <property type="component" value="Unassembled WGS sequence"/>
</dbReference>
<evidence type="ECO:0000313" key="4">
    <source>
        <dbReference type="Proteomes" id="UP000789342"/>
    </source>
</evidence>
<reference evidence="3" key="1">
    <citation type="submission" date="2021-06" db="EMBL/GenBank/DDBJ databases">
        <authorList>
            <person name="Kallberg Y."/>
            <person name="Tangrot J."/>
            <person name="Rosling A."/>
        </authorList>
    </citation>
    <scope>NUCLEOTIDE SEQUENCE</scope>
    <source>
        <strain evidence="3">CL551</strain>
    </source>
</reference>
<sequence>MRDLQTANSIDEAEHIVLNVGGVKYETYKSTLTAYPDTFLGTMFANHNKPLLRHLGSNEYFIDRNGYIFYYILEFYRTGKINFRESTLFHQHQLRSSTRNGGGMHPPTDRLITREELEEEIHYFQLPISSVWSSLTQRAITTKIDSFVDALHEIFYQVLCEFESSVEIDFRRNKHQPHVKIRGVDDTATIYRTVASLLKPYVSVGYVILDKFGTEIGCHLKYLIPELKWELLHIDNYNWYCVKMTTMEGVDFDYVIQNSCLGQTIEMNSSEDDNSETNVDVEGGVETPE</sequence>
<dbReference type="PANTHER" id="PTHR14499">
    <property type="entry name" value="POTASSIUM CHANNEL TETRAMERIZATION DOMAIN-CONTAINING"/>
    <property type="match status" value="1"/>
</dbReference>
<dbReference type="OrthoDB" id="2414723at2759"/>
<evidence type="ECO:0000313" key="3">
    <source>
        <dbReference type="EMBL" id="CAG8437614.1"/>
    </source>
</evidence>
<gene>
    <name evidence="3" type="ORF">AMORRO_LOCUS28</name>
</gene>
<feature type="region of interest" description="Disordered" evidence="1">
    <location>
        <begin position="267"/>
        <end position="289"/>
    </location>
</feature>
<comment type="caution">
    <text evidence="3">The sequence shown here is derived from an EMBL/GenBank/DDBJ whole genome shotgun (WGS) entry which is preliminary data.</text>
</comment>
<organism evidence="3 4">
    <name type="scientific">Acaulospora morrowiae</name>
    <dbReference type="NCBI Taxonomy" id="94023"/>
    <lineage>
        <taxon>Eukaryota</taxon>
        <taxon>Fungi</taxon>
        <taxon>Fungi incertae sedis</taxon>
        <taxon>Mucoromycota</taxon>
        <taxon>Glomeromycotina</taxon>
        <taxon>Glomeromycetes</taxon>
        <taxon>Diversisporales</taxon>
        <taxon>Acaulosporaceae</taxon>
        <taxon>Acaulospora</taxon>
    </lineage>
</organism>
<dbReference type="EMBL" id="CAJVPV010000006">
    <property type="protein sequence ID" value="CAG8437614.1"/>
    <property type="molecule type" value="Genomic_DNA"/>
</dbReference>
<dbReference type="InterPro" id="IPR000210">
    <property type="entry name" value="BTB/POZ_dom"/>
</dbReference>
<dbReference type="Pfam" id="PF02214">
    <property type="entry name" value="BTB_2"/>
    <property type="match status" value="1"/>
</dbReference>
<dbReference type="InterPro" id="IPR003131">
    <property type="entry name" value="T1-type_BTB"/>
</dbReference>
<dbReference type="AlphaFoldDB" id="A0A9N8V028"/>
<evidence type="ECO:0000259" key="2">
    <source>
        <dbReference type="PROSITE" id="PS50097"/>
    </source>
</evidence>
<dbReference type="PROSITE" id="PS50097">
    <property type="entry name" value="BTB"/>
    <property type="match status" value="1"/>
</dbReference>
<dbReference type="SUPFAM" id="SSF54695">
    <property type="entry name" value="POZ domain"/>
    <property type="match status" value="1"/>
</dbReference>
<accession>A0A9N8V028</accession>
<name>A0A9N8V028_9GLOM</name>
<keyword evidence="4" id="KW-1185">Reference proteome</keyword>
<dbReference type="InterPro" id="IPR011333">
    <property type="entry name" value="SKP1/BTB/POZ_sf"/>
</dbReference>
<dbReference type="PANTHER" id="PTHR14499:SF136">
    <property type="entry name" value="GH08630P"/>
    <property type="match status" value="1"/>
</dbReference>
<dbReference type="SMART" id="SM00225">
    <property type="entry name" value="BTB"/>
    <property type="match status" value="1"/>
</dbReference>